<keyword evidence="2" id="KW-0934">Plastid</keyword>
<feature type="domain" description="ABC transmembrane type-1" evidence="6">
    <location>
        <begin position="1"/>
        <end position="75"/>
    </location>
</feature>
<dbReference type="SUPFAM" id="SSF52540">
    <property type="entry name" value="P-loop containing nucleoside triphosphate hydrolases"/>
    <property type="match status" value="1"/>
</dbReference>
<dbReference type="GO" id="GO:0140359">
    <property type="term" value="F:ABC-type transporter activity"/>
    <property type="evidence" value="ECO:0007669"/>
    <property type="project" value="InterPro"/>
</dbReference>
<dbReference type="InterPro" id="IPR036640">
    <property type="entry name" value="ABC1_TM_sf"/>
</dbReference>
<accession>A0A9D4ZIZ6</accession>
<dbReference type="Gene3D" id="3.40.50.300">
    <property type="entry name" value="P-loop containing nucleotide triphosphate hydrolases"/>
    <property type="match status" value="1"/>
</dbReference>
<dbReference type="EMBL" id="JABFUD020000009">
    <property type="protein sequence ID" value="KAI5075652.1"/>
    <property type="molecule type" value="Genomic_DNA"/>
</dbReference>
<dbReference type="PANTHER" id="PTHR24222">
    <property type="entry name" value="ABC TRANSPORTER B FAMILY"/>
    <property type="match status" value="1"/>
</dbReference>
<protein>
    <recommendedName>
        <fullName evidence="6">ABC transmembrane type-1 domain-containing protein</fullName>
    </recommendedName>
</protein>
<gene>
    <name evidence="7" type="ORF">GOP47_0009728</name>
</gene>
<keyword evidence="4" id="KW-1133">Transmembrane helix</keyword>
<name>A0A9D4ZIZ6_ADICA</name>
<dbReference type="Pfam" id="PF00664">
    <property type="entry name" value="ABC_membrane"/>
    <property type="match status" value="1"/>
</dbReference>
<dbReference type="InterPro" id="IPR027417">
    <property type="entry name" value="P-loop_NTPase"/>
</dbReference>
<keyword evidence="8" id="KW-1185">Reference proteome</keyword>
<dbReference type="AlphaFoldDB" id="A0A9D4ZIZ6"/>
<evidence type="ECO:0000256" key="5">
    <source>
        <dbReference type="ARBA" id="ARBA00023136"/>
    </source>
</evidence>
<evidence type="ECO:0000259" key="6">
    <source>
        <dbReference type="PROSITE" id="PS50929"/>
    </source>
</evidence>
<comment type="caution">
    <text evidence="7">The sequence shown here is derived from an EMBL/GenBank/DDBJ whole genome shotgun (WGS) entry which is preliminary data.</text>
</comment>
<evidence type="ECO:0000256" key="2">
    <source>
        <dbReference type="ARBA" id="ARBA00022528"/>
    </source>
</evidence>
<evidence type="ECO:0000256" key="4">
    <source>
        <dbReference type="ARBA" id="ARBA00022989"/>
    </source>
</evidence>
<dbReference type="OrthoDB" id="687106at2759"/>
<dbReference type="Proteomes" id="UP000886520">
    <property type="component" value="Chromosome 9"/>
</dbReference>
<reference evidence="7" key="1">
    <citation type="submission" date="2021-01" db="EMBL/GenBank/DDBJ databases">
        <title>Adiantum capillus-veneris genome.</title>
        <authorList>
            <person name="Fang Y."/>
            <person name="Liao Q."/>
        </authorList>
    </citation>
    <scope>NUCLEOTIDE SEQUENCE</scope>
    <source>
        <strain evidence="7">H3</strain>
        <tissue evidence="7">Leaf</tissue>
    </source>
</reference>
<dbReference type="GO" id="GO:0005886">
    <property type="term" value="C:plasma membrane"/>
    <property type="evidence" value="ECO:0007669"/>
    <property type="project" value="TreeGrafter"/>
</dbReference>
<sequence length="156" mass="17425">MKAFHCWMHTGQRQTSKMRLKYLEAILNQEVGFFDMDARTGTLVNSIAKDTVLVQDVVSEKVTDCCQILFSILAFASTFIKSLLSGCTYPMKMNCQVEDGLKLTEVKGDIELRNVVFSYPSRPHVIIFNNFSLSIPSGRTIALVGGSGSGRSTRRY</sequence>
<dbReference type="SUPFAM" id="SSF90123">
    <property type="entry name" value="ABC transporter transmembrane region"/>
    <property type="match status" value="1"/>
</dbReference>
<dbReference type="InterPro" id="IPR039421">
    <property type="entry name" value="Type_1_exporter"/>
</dbReference>
<keyword evidence="3" id="KW-0812">Transmembrane</keyword>
<comment type="subcellular location">
    <subcellularLocation>
        <location evidence="1">Membrane</location>
        <topology evidence="1">Multi-pass membrane protein</topology>
    </subcellularLocation>
</comment>
<evidence type="ECO:0000313" key="8">
    <source>
        <dbReference type="Proteomes" id="UP000886520"/>
    </source>
</evidence>
<evidence type="ECO:0000256" key="1">
    <source>
        <dbReference type="ARBA" id="ARBA00004141"/>
    </source>
</evidence>
<dbReference type="PROSITE" id="PS50929">
    <property type="entry name" value="ABC_TM1F"/>
    <property type="match status" value="1"/>
</dbReference>
<keyword evidence="2" id="KW-0150">Chloroplast</keyword>
<dbReference type="GO" id="GO:0005524">
    <property type="term" value="F:ATP binding"/>
    <property type="evidence" value="ECO:0007669"/>
    <property type="project" value="InterPro"/>
</dbReference>
<dbReference type="InterPro" id="IPR011527">
    <property type="entry name" value="ABC1_TM_dom"/>
</dbReference>
<organism evidence="7 8">
    <name type="scientific">Adiantum capillus-veneris</name>
    <name type="common">Maidenhair fern</name>
    <dbReference type="NCBI Taxonomy" id="13818"/>
    <lineage>
        <taxon>Eukaryota</taxon>
        <taxon>Viridiplantae</taxon>
        <taxon>Streptophyta</taxon>
        <taxon>Embryophyta</taxon>
        <taxon>Tracheophyta</taxon>
        <taxon>Polypodiopsida</taxon>
        <taxon>Polypodiidae</taxon>
        <taxon>Polypodiales</taxon>
        <taxon>Pteridineae</taxon>
        <taxon>Pteridaceae</taxon>
        <taxon>Vittarioideae</taxon>
        <taxon>Adiantum</taxon>
    </lineage>
</organism>
<keyword evidence="5" id="KW-0472">Membrane</keyword>
<evidence type="ECO:0000313" key="7">
    <source>
        <dbReference type="EMBL" id="KAI5075652.1"/>
    </source>
</evidence>
<evidence type="ECO:0000256" key="3">
    <source>
        <dbReference type="ARBA" id="ARBA00022692"/>
    </source>
</evidence>
<proteinExistence type="predicted"/>
<dbReference type="PANTHER" id="PTHR24222:SF76">
    <property type="entry name" value="MYCOBACTIN IMPORT ATP-BINDING_PERMEASE PROTEIN IRTB"/>
    <property type="match status" value="1"/>
</dbReference>
<dbReference type="Gene3D" id="1.20.1560.10">
    <property type="entry name" value="ABC transporter type 1, transmembrane domain"/>
    <property type="match status" value="1"/>
</dbReference>